<dbReference type="Proteomes" id="UP000036261">
    <property type="component" value="Unassembled WGS sequence"/>
</dbReference>
<comment type="caution">
    <text evidence="2">The sequence shown here is derived from an EMBL/GenBank/DDBJ whole genome shotgun (WGS) entry which is preliminary data.</text>
</comment>
<evidence type="ECO:0000313" key="3">
    <source>
        <dbReference type="Proteomes" id="UP000036261"/>
    </source>
</evidence>
<sequence>MIMKNIFFRFLMIILFSGHFTQAKNNAFPTIEPSVLTISLHFLPADTIKIKESFNTEDIAVNEFLTDRLKPIRANFKRINSITKWSSVKKKDIEGESAEGGEATFYENKGHLEKMTARLYGEMGQVLTEYYLLNGKLSFVFEKIYTYNRPLFYNEKAMKENNDTEAFDFEKSEIEENRNYFEKGKLIHTINSLDCGAPFSSDYIDEEQKRFSESFQRLLKLRNEK</sequence>
<dbReference type="STRING" id="558151.ACM46_17725"/>
<protein>
    <recommendedName>
        <fullName evidence="4">DUF4468 domain-containing protein</fullName>
    </recommendedName>
</protein>
<dbReference type="PATRIC" id="fig|558151.6.peg.3746"/>
<feature type="chain" id="PRO_5005290185" description="DUF4468 domain-containing protein" evidence="1">
    <location>
        <begin position="24"/>
        <end position="225"/>
    </location>
</feature>
<dbReference type="EMBL" id="LFND01000006">
    <property type="protein sequence ID" value="KMQ60085.1"/>
    <property type="molecule type" value="Genomic_DNA"/>
</dbReference>
<evidence type="ECO:0000256" key="1">
    <source>
        <dbReference type="SAM" id="SignalP"/>
    </source>
</evidence>
<feature type="signal peptide" evidence="1">
    <location>
        <begin position="1"/>
        <end position="23"/>
    </location>
</feature>
<name>A0A0J7KSB8_9FLAO</name>
<dbReference type="AlphaFoldDB" id="A0A0J7KSB8"/>
<reference evidence="2 3" key="1">
    <citation type="journal article" date="2013" name="Int. J. Syst. Evol. Microbiol.">
        <title>Chryseobacterium angstadtii sp. nov., isolated from a newt tank.</title>
        <authorList>
            <person name="Kirk K.E."/>
            <person name="Hoffman J.A."/>
            <person name="Smith K.A."/>
            <person name="Strahan B.L."/>
            <person name="Failor K.C."/>
            <person name="Krebs J.E."/>
            <person name="Gale A.N."/>
            <person name="Do T.D."/>
            <person name="Sontag T.C."/>
            <person name="Batties A.M."/>
            <person name="Mistiszyn K."/>
            <person name="Newman J.D."/>
        </authorList>
    </citation>
    <scope>NUCLEOTIDE SEQUENCE [LARGE SCALE GENOMIC DNA]</scope>
    <source>
        <strain evidence="2 3">KM</strain>
    </source>
</reference>
<evidence type="ECO:0008006" key="4">
    <source>
        <dbReference type="Google" id="ProtNLM"/>
    </source>
</evidence>
<organism evidence="2 3">
    <name type="scientific">Chryseobacterium angstadtii</name>
    <dbReference type="NCBI Taxonomy" id="558151"/>
    <lineage>
        <taxon>Bacteria</taxon>
        <taxon>Pseudomonadati</taxon>
        <taxon>Bacteroidota</taxon>
        <taxon>Flavobacteriia</taxon>
        <taxon>Flavobacteriales</taxon>
        <taxon>Weeksellaceae</taxon>
        <taxon>Chryseobacterium group</taxon>
        <taxon>Chryseobacterium</taxon>
    </lineage>
</organism>
<proteinExistence type="predicted"/>
<keyword evidence="1" id="KW-0732">Signal</keyword>
<keyword evidence="3" id="KW-1185">Reference proteome</keyword>
<gene>
    <name evidence="2" type="ORF">ACM46_17725</name>
</gene>
<accession>A0A0J7KSB8</accession>
<evidence type="ECO:0000313" key="2">
    <source>
        <dbReference type="EMBL" id="KMQ60085.1"/>
    </source>
</evidence>